<gene>
    <name evidence="8" type="ORF">DL240_10500</name>
</gene>
<keyword evidence="4 7" id="KW-0812">Transmembrane</keyword>
<name>A0A328C666_9DELT</name>
<feature type="transmembrane region" description="Helical" evidence="7">
    <location>
        <begin position="97"/>
        <end position="119"/>
    </location>
</feature>
<evidence type="ECO:0008006" key="10">
    <source>
        <dbReference type="Google" id="ProtNLM"/>
    </source>
</evidence>
<dbReference type="EMBL" id="QHKO01000004">
    <property type="protein sequence ID" value="RAL22486.1"/>
    <property type="molecule type" value="Genomic_DNA"/>
</dbReference>
<reference evidence="8 9" key="1">
    <citation type="submission" date="2018-05" db="EMBL/GenBank/DDBJ databases">
        <title>Lujinxingia marina gen. nov. sp. nov., a new facultative anaerobic member of the class Deltaproteobacteria, and proposal of Lujinxingaceae fam. nov.</title>
        <authorList>
            <person name="Li C.-M."/>
        </authorList>
    </citation>
    <scope>NUCLEOTIDE SEQUENCE [LARGE SCALE GENOMIC DNA]</scope>
    <source>
        <strain evidence="8 9">B210</strain>
    </source>
</reference>
<feature type="transmembrane region" description="Helical" evidence="7">
    <location>
        <begin position="42"/>
        <end position="62"/>
    </location>
</feature>
<evidence type="ECO:0000256" key="4">
    <source>
        <dbReference type="ARBA" id="ARBA00022692"/>
    </source>
</evidence>
<keyword evidence="3" id="KW-1003">Cell membrane</keyword>
<organism evidence="8 9">
    <name type="scientific">Lujinxingia litoralis</name>
    <dbReference type="NCBI Taxonomy" id="2211119"/>
    <lineage>
        <taxon>Bacteria</taxon>
        <taxon>Deltaproteobacteria</taxon>
        <taxon>Bradymonadales</taxon>
        <taxon>Lujinxingiaceae</taxon>
        <taxon>Lujinxingia</taxon>
    </lineage>
</organism>
<proteinExistence type="inferred from homology"/>
<dbReference type="PANTHER" id="PTHR33452">
    <property type="entry name" value="OXIDOREDUCTASE CATD-RELATED"/>
    <property type="match status" value="1"/>
</dbReference>
<evidence type="ECO:0000256" key="1">
    <source>
        <dbReference type="ARBA" id="ARBA00004651"/>
    </source>
</evidence>
<evidence type="ECO:0000256" key="6">
    <source>
        <dbReference type="ARBA" id="ARBA00023136"/>
    </source>
</evidence>
<evidence type="ECO:0000256" key="5">
    <source>
        <dbReference type="ARBA" id="ARBA00022989"/>
    </source>
</evidence>
<dbReference type="InterPro" id="IPR032808">
    <property type="entry name" value="DoxX"/>
</dbReference>
<evidence type="ECO:0000313" key="9">
    <source>
        <dbReference type="Proteomes" id="UP000249169"/>
    </source>
</evidence>
<protein>
    <recommendedName>
        <fullName evidence="10">DoxX family protein</fullName>
    </recommendedName>
</protein>
<dbReference type="PANTHER" id="PTHR33452:SF1">
    <property type="entry name" value="INNER MEMBRANE PROTEIN YPHA-RELATED"/>
    <property type="match status" value="1"/>
</dbReference>
<evidence type="ECO:0000256" key="3">
    <source>
        <dbReference type="ARBA" id="ARBA00022475"/>
    </source>
</evidence>
<comment type="similarity">
    <text evidence="2">Belongs to the DoxX family.</text>
</comment>
<dbReference type="GO" id="GO:0005886">
    <property type="term" value="C:plasma membrane"/>
    <property type="evidence" value="ECO:0007669"/>
    <property type="project" value="UniProtKB-SubCell"/>
</dbReference>
<accession>A0A328C666</accession>
<keyword evidence="5 7" id="KW-1133">Transmembrane helix</keyword>
<sequence>MMLSTIFIVAGASHLVDPAKTAARLEGSPLGYLATSLAPAEPLVVLSGVALLVGGVALLVGVYTRAAALGLLALIIPITITVQIGNMAALGPLFKNVGLAGGLIFFITHGSDAFGVDAWRSARRDSRVH</sequence>
<dbReference type="Proteomes" id="UP000249169">
    <property type="component" value="Unassembled WGS sequence"/>
</dbReference>
<keyword evidence="9" id="KW-1185">Reference proteome</keyword>
<dbReference type="OrthoDB" id="7425328at2"/>
<dbReference type="AlphaFoldDB" id="A0A328C666"/>
<keyword evidence="6 7" id="KW-0472">Membrane</keyword>
<dbReference type="InterPro" id="IPR051907">
    <property type="entry name" value="DoxX-like_oxidoreductase"/>
</dbReference>
<evidence type="ECO:0000256" key="2">
    <source>
        <dbReference type="ARBA" id="ARBA00006679"/>
    </source>
</evidence>
<evidence type="ECO:0000313" key="8">
    <source>
        <dbReference type="EMBL" id="RAL22486.1"/>
    </source>
</evidence>
<feature type="transmembrane region" description="Helical" evidence="7">
    <location>
        <begin position="69"/>
        <end position="91"/>
    </location>
</feature>
<comment type="caution">
    <text evidence="8">The sequence shown here is derived from an EMBL/GenBank/DDBJ whole genome shotgun (WGS) entry which is preliminary data.</text>
</comment>
<evidence type="ECO:0000256" key="7">
    <source>
        <dbReference type="SAM" id="Phobius"/>
    </source>
</evidence>
<comment type="subcellular location">
    <subcellularLocation>
        <location evidence="1">Cell membrane</location>
        <topology evidence="1">Multi-pass membrane protein</topology>
    </subcellularLocation>
</comment>
<dbReference type="Pfam" id="PF07681">
    <property type="entry name" value="DoxX"/>
    <property type="match status" value="1"/>
</dbReference>